<proteinExistence type="predicted"/>
<dbReference type="AlphaFoldDB" id="A0AAX3M1K8"/>
<dbReference type="Proteomes" id="UP001220509">
    <property type="component" value="Chromosome"/>
</dbReference>
<reference evidence="2 3" key="1">
    <citation type="submission" date="2023-02" db="EMBL/GenBank/DDBJ databases">
        <title>Genome sequence of Paenibacillus kyungheensis KACC 18744.</title>
        <authorList>
            <person name="Kim S."/>
            <person name="Heo J."/>
            <person name="Kwon S.-W."/>
        </authorList>
    </citation>
    <scope>NUCLEOTIDE SEQUENCE [LARGE SCALE GENOMIC DNA]</scope>
    <source>
        <strain evidence="2 3">KACC 18744</strain>
    </source>
</reference>
<evidence type="ECO:0000259" key="1">
    <source>
        <dbReference type="PROSITE" id="PS51459"/>
    </source>
</evidence>
<protein>
    <submittedName>
        <fullName evidence="2">Type II toxin-antitoxin system death-on-curing family toxin</fullName>
    </submittedName>
</protein>
<name>A0AAX3M1K8_9BACL</name>
<dbReference type="PROSITE" id="PS51459">
    <property type="entry name" value="FIDO"/>
    <property type="match status" value="1"/>
</dbReference>
<dbReference type="Pfam" id="PF02661">
    <property type="entry name" value="Fic"/>
    <property type="match status" value="1"/>
</dbReference>
<dbReference type="PANTHER" id="PTHR39426">
    <property type="entry name" value="HOMOLOGY TO DEATH-ON-CURING PROTEIN OF PHAGE P1"/>
    <property type="match status" value="1"/>
</dbReference>
<dbReference type="EMBL" id="CP117416">
    <property type="protein sequence ID" value="WCT56105.1"/>
    <property type="molecule type" value="Genomic_DNA"/>
</dbReference>
<dbReference type="KEGG" id="pka:PQ456_00850"/>
<evidence type="ECO:0000313" key="3">
    <source>
        <dbReference type="Proteomes" id="UP001220509"/>
    </source>
</evidence>
<dbReference type="PANTHER" id="PTHR39426:SF1">
    <property type="entry name" value="HOMOLOGY TO DEATH-ON-CURING PROTEIN OF PHAGE P1"/>
    <property type="match status" value="1"/>
</dbReference>
<dbReference type="Gene3D" id="1.20.120.1870">
    <property type="entry name" value="Fic/DOC protein, Fido domain"/>
    <property type="match status" value="1"/>
</dbReference>
<dbReference type="InterPro" id="IPR053737">
    <property type="entry name" value="Type_II_TA_Toxin"/>
</dbReference>
<dbReference type="GO" id="GO:0016301">
    <property type="term" value="F:kinase activity"/>
    <property type="evidence" value="ECO:0007669"/>
    <property type="project" value="InterPro"/>
</dbReference>
<gene>
    <name evidence="2" type="ORF">PQ456_00850</name>
</gene>
<dbReference type="RefSeq" id="WP_273614412.1">
    <property type="nucleotide sequence ID" value="NZ_CP117416.1"/>
</dbReference>
<organism evidence="2 3">
    <name type="scientific">Paenibacillus kyungheensis</name>
    <dbReference type="NCBI Taxonomy" id="1452732"/>
    <lineage>
        <taxon>Bacteria</taxon>
        <taxon>Bacillati</taxon>
        <taxon>Bacillota</taxon>
        <taxon>Bacilli</taxon>
        <taxon>Bacillales</taxon>
        <taxon>Paenibacillaceae</taxon>
        <taxon>Paenibacillus</taxon>
    </lineage>
</organism>
<feature type="domain" description="Fido" evidence="1">
    <location>
        <begin position="7"/>
        <end position="126"/>
    </location>
</feature>
<sequence length="131" mass="14816">MDAIRYLSVAEVVAINIAVIQKYSLGEQIGIKSNSLLESALLRPQSSAFEEASPSIFEKATALFQSLGENHAFQHANKRTAFTALVIFLHYNGYHFKMEPKQATDFTVNMVNHMYTFEEIVDMIKNYSVSF</sequence>
<keyword evidence="3" id="KW-1185">Reference proteome</keyword>
<dbReference type="InterPro" id="IPR003812">
    <property type="entry name" value="Fido"/>
</dbReference>
<accession>A0AAX3M1K8</accession>
<evidence type="ECO:0000313" key="2">
    <source>
        <dbReference type="EMBL" id="WCT56105.1"/>
    </source>
</evidence>
<dbReference type="NCBIfam" id="TIGR01550">
    <property type="entry name" value="DOC_P1"/>
    <property type="match status" value="1"/>
</dbReference>
<dbReference type="InterPro" id="IPR006440">
    <property type="entry name" value="Doc"/>
</dbReference>